<dbReference type="Pfam" id="PF00132">
    <property type="entry name" value="Hexapep"/>
    <property type="match status" value="1"/>
</dbReference>
<dbReference type="InterPro" id="IPR005881">
    <property type="entry name" value="Ser_O-AcTrfase"/>
</dbReference>
<dbReference type="AlphaFoldDB" id="A0A5R9L4G0"/>
<dbReference type="PANTHER" id="PTHR42811">
    <property type="entry name" value="SERINE ACETYLTRANSFERASE"/>
    <property type="match status" value="1"/>
</dbReference>
<dbReference type="SUPFAM" id="SSF51161">
    <property type="entry name" value="Trimeric LpxA-like enzymes"/>
    <property type="match status" value="1"/>
</dbReference>
<evidence type="ECO:0000256" key="2">
    <source>
        <dbReference type="ARBA" id="ARBA00022679"/>
    </source>
</evidence>
<proteinExistence type="inferred from homology"/>
<dbReference type="CDD" id="cd03354">
    <property type="entry name" value="LbH_SAT"/>
    <property type="match status" value="1"/>
</dbReference>
<reference evidence="6 7" key="1">
    <citation type="submission" date="2019-05" db="EMBL/GenBank/DDBJ databases">
        <authorList>
            <person name="Qu J.-H."/>
        </authorList>
    </citation>
    <scope>NUCLEOTIDE SEQUENCE [LARGE SCALE GENOMIC DNA]</scope>
    <source>
        <strain evidence="6 7">T17</strain>
    </source>
</reference>
<dbReference type="Proteomes" id="UP000306402">
    <property type="component" value="Unassembled WGS sequence"/>
</dbReference>
<dbReference type="PIRSF" id="PIRSF000441">
    <property type="entry name" value="CysE"/>
    <property type="match status" value="1"/>
</dbReference>
<evidence type="ECO:0000313" key="6">
    <source>
        <dbReference type="EMBL" id="TLV03229.1"/>
    </source>
</evidence>
<dbReference type="Gene3D" id="2.160.10.10">
    <property type="entry name" value="Hexapeptide repeat proteins"/>
    <property type="match status" value="1"/>
</dbReference>
<evidence type="ECO:0000256" key="3">
    <source>
        <dbReference type="ARBA" id="ARBA00022737"/>
    </source>
</evidence>
<keyword evidence="2 5" id="KW-0808">Transferase</keyword>
<comment type="caution">
    <text evidence="6">The sequence shown here is derived from an EMBL/GenBank/DDBJ whole genome shotgun (WGS) entry which is preliminary data.</text>
</comment>
<dbReference type="PROSITE" id="PS00101">
    <property type="entry name" value="HEXAPEP_TRANSFERASES"/>
    <property type="match status" value="1"/>
</dbReference>
<dbReference type="GO" id="GO:0009001">
    <property type="term" value="F:serine O-acetyltransferase activity"/>
    <property type="evidence" value="ECO:0007669"/>
    <property type="project" value="UniProtKB-EC"/>
</dbReference>
<dbReference type="GO" id="GO:0006535">
    <property type="term" value="P:cysteine biosynthetic process from serine"/>
    <property type="evidence" value="ECO:0007669"/>
    <property type="project" value="InterPro"/>
</dbReference>
<evidence type="ECO:0000313" key="7">
    <source>
        <dbReference type="Proteomes" id="UP000306402"/>
    </source>
</evidence>
<dbReference type="InterPro" id="IPR011004">
    <property type="entry name" value="Trimer_LpxA-like_sf"/>
</dbReference>
<dbReference type="InterPro" id="IPR018357">
    <property type="entry name" value="Hexapep_transf_CS"/>
</dbReference>
<comment type="similarity">
    <text evidence="1 5">Belongs to the transferase hexapeptide repeat family.</text>
</comment>
<comment type="catalytic activity">
    <reaction evidence="5">
        <text>L-serine + acetyl-CoA = O-acetyl-L-serine + CoA</text>
        <dbReference type="Rhea" id="RHEA:24560"/>
        <dbReference type="ChEBI" id="CHEBI:33384"/>
        <dbReference type="ChEBI" id="CHEBI:57287"/>
        <dbReference type="ChEBI" id="CHEBI:57288"/>
        <dbReference type="ChEBI" id="CHEBI:58340"/>
        <dbReference type="EC" id="2.3.1.30"/>
    </reaction>
</comment>
<organism evidence="6 7">
    <name type="scientific">Dyadobacter luticola</name>
    <dbReference type="NCBI Taxonomy" id="1979387"/>
    <lineage>
        <taxon>Bacteria</taxon>
        <taxon>Pseudomonadati</taxon>
        <taxon>Bacteroidota</taxon>
        <taxon>Cytophagia</taxon>
        <taxon>Cytophagales</taxon>
        <taxon>Spirosomataceae</taxon>
        <taxon>Dyadobacter</taxon>
    </lineage>
</organism>
<accession>A0A5R9L4G0</accession>
<keyword evidence="4 5" id="KW-0012">Acyltransferase</keyword>
<dbReference type="EMBL" id="VCEJ01000002">
    <property type="protein sequence ID" value="TLV03229.1"/>
    <property type="molecule type" value="Genomic_DNA"/>
</dbReference>
<sequence>MSIYKHITQDWERNRGYTKGKILTFTFRLASLATRNKAAKIILTPYLGLYKFWIEWVFGIEIPYDTVVGRGLKVFHGAGLVINKHTVIGKNVLLRHTTTLGNKGDVKSDCPIIGDNVEIGAQVCILGKIRIGDNAIIGAGSVVTKEVPANAIVVGNPARIVKYRS</sequence>
<dbReference type="OrthoDB" id="9814490at2"/>
<evidence type="ECO:0000256" key="4">
    <source>
        <dbReference type="ARBA" id="ARBA00023315"/>
    </source>
</evidence>
<dbReference type="GO" id="GO:0005737">
    <property type="term" value="C:cytoplasm"/>
    <property type="evidence" value="ECO:0007669"/>
    <property type="project" value="InterPro"/>
</dbReference>
<evidence type="ECO:0000256" key="5">
    <source>
        <dbReference type="PIRNR" id="PIRNR000441"/>
    </source>
</evidence>
<dbReference type="InterPro" id="IPR045304">
    <property type="entry name" value="LbH_SAT"/>
</dbReference>
<evidence type="ECO:0000256" key="1">
    <source>
        <dbReference type="ARBA" id="ARBA00007274"/>
    </source>
</evidence>
<keyword evidence="7" id="KW-1185">Reference proteome</keyword>
<dbReference type="EC" id="2.3.1.30" evidence="5"/>
<dbReference type="InterPro" id="IPR001451">
    <property type="entry name" value="Hexapep"/>
</dbReference>
<dbReference type="RefSeq" id="WP_138364436.1">
    <property type="nucleotide sequence ID" value="NZ_VCEJ01000002.1"/>
</dbReference>
<gene>
    <name evidence="6" type="ORF">FEN17_06355</name>
</gene>
<protein>
    <recommendedName>
        <fullName evidence="5">Serine acetyltransferase</fullName>
        <ecNumber evidence="5">2.3.1.30</ecNumber>
    </recommendedName>
</protein>
<name>A0A5R9L4G0_9BACT</name>
<keyword evidence="3" id="KW-0677">Repeat</keyword>